<evidence type="ECO:0000313" key="6">
    <source>
        <dbReference type="EMBL" id="CAP39907.1"/>
    </source>
</evidence>
<comment type="similarity">
    <text evidence="3">Belongs to the UTX family.</text>
</comment>
<reference evidence="6 7" key="1">
    <citation type="journal article" date="2003" name="PLoS Biol.">
        <title>The genome sequence of Caenorhabditis briggsae: a platform for comparative genomics.</title>
        <authorList>
            <person name="Stein L.D."/>
            <person name="Bao Z."/>
            <person name="Blasiar D."/>
            <person name="Blumenthal T."/>
            <person name="Brent M.R."/>
            <person name="Chen N."/>
            <person name="Chinwalla A."/>
            <person name="Clarke L."/>
            <person name="Clee C."/>
            <person name="Coghlan A."/>
            <person name="Coulson A."/>
            <person name="D'Eustachio P."/>
            <person name="Fitch D.H."/>
            <person name="Fulton L.A."/>
            <person name="Fulton R.E."/>
            <person name="Griffiths-Jones S."/>
            <person name="Harris T.W."/>
            <person name="Hillier L.W."/>
            <person name="Kamath R."/>
            <person name="Kuwabara P.E."/>
            <person name="Mardis E.R."/>
            <person name="Marra M.A."/>
            <person name="Miner T.L."/>
            <person name="Minx P."/>
            <person name="Mullikin J.C."/>
            <person name="Plumb R.W."/>
            <person name="Rogers J."/>
            <person name="Schein J.E."/>
            <person name="Sohrmann M."/>
            <person name="Spieth J."/>
            <person name="Stajich J.E."/>
            <person name="Wei C."/>
            <person name="Willey D."/>
            <person name="Wilson R.K."/>
            <person name="Durbin R."/>
            <person name="Waterston R.H."/>
        </authorList>
    </citation>
    <scope>NUCLEOTIDE SEQUENCE [LARGE SCALE GENOMIC DNA]</scope>
    <source>
        <strain evidence="6 7">AF16</strain>
    </source>
</reference>
<dbReference type="SUPFAM" id="SSF51197">
    <property type="entry name" value="Clavaminate synthase-like"/>
    <property type="match status" value="1"/>
</dbReference>
<name>A8Y4T7_CAEBR</name>
<feature type="compositionally biased region" description="Basic and acidic residues" evidence="4">
    <location>
        <begin position="809"/>
        <end position="824"/>
    </location>
</feature>
<dbReference type="eggNOG" id="KOG1246">
    <property type="taxonomic scope" value="Eukaryota"/>
</dbReference>
<feature type="compositionally biased region" description="Polar residues" evidence="4">
    <location>
        <begin position="116"/>
        <end position="127"/>
    </location>
</feature>
<keyword evidence="2" id="KW-0539">Nucleus</keyword>
<evidence type="ECO:0000313" key="7">
    <source>
        <dbReference type="Proteomes" id="UP000008549"/>
    </source>
</evidence>
<protein>
    <submittedName>
        <fullName evidence="6">Protein CBG23054</fullName>
    </submittedName>
</protein>
<dbReference type="CTD" id="8578397"/>
<dbReference type="PROSITE" id="PS51184">
    <property type="entry name" value="JMJC"/>
    <property type="match status" value="1"/>
</dbReference>
<dbReference type="Proteomes" id="UP000008549">
    <property type="component" value="Unassembled WGS sequence"/>
</dbReference>
<feature type="region of interest" description="Disordered" evidence="4">
    <location>
        <begin position="87"/>
        <end position="159"/>
    </location>
</feature>
<dbReference type="GO" id="GO:0000978">
    <property type="term" value="F:RNA polymerase II cis-regulatory region sequence-specific DNA binding"/>
    <property type="evidence" value="ECO:0000318"/>
    <property type="project" value="GO_Central"/>
</dbReference>
<dbReference type="WormBase" id="CBG23054">
    <property type="protein sequence ID" value="CBP41688"/>
    <property type="gene ID" value="WBGene00041480"/>
    <property type="gene designation" value="Cbr-jmjd-3.2"/>
</dbReference>
<dbReference type="PANTHER" id="PTHR14017">
    <property type="entry name" value="LYSINE-SPECIFIC DEMETHYLASE"/>
    <property type="match status" value="1"/>
</dbReference>
<evidence type="ECO:0000256" key="2">
    <source>
        <dbReference type="ARBA" id="ARBA00023242"/>
    </source>
</evidence>
<dbReference type="OMA" id="GIGTFHW"/>
<comment type="subcellular location">
    <subcellularLocation>
        <location evidence="1">Nucleus</location>
    </subcellularLocation>
</comment>
<dbReference type="EMBL" id="HE601533">
    <property type="protein sequence ID" value="CAP39907.1"/>
    <property type="molecule type" value="Genomic_DNA"/>
</dbReference>
<gene>
    <name evidence="8" type="primary">jmjd-3.2</name>
    <name evidence="6 8" type="ORF">CBG23054</name>
    <name evidence="6" type="ORF">CBG_23054</name>
</gene>
<dbReference type="GO" id="GO:0010468">
    <property type="term" value="P:regulation of gene expression"/>
    <property type="evidence" value="ECO:0000318"/>
    <property type="project" value="GO_Central"/>
</dbReference>
<feature type="compositionally biased region" description="Low complexity" evidence="4">
    <location>
        <begin position="104"/>
        <end position="115"/>
    </location>
</feature>
<feature type="region of interest" description="Disordered" evidence="4">
    <location>
        <begin position="789"/>
        <end position="833"/>
    </location>
</feature>
<evidence type="ECO:0000313" key="8">
    <source>
        <dbReference type="WormBase" id="CBG23054"/>
    </source>
</evidence>
<organism evidence="6 7">
    <name type="scientific">Caenorhabditis briggsae</name>
    <dbReference type="NCBI Taxonomy" id="6238"/>
    <lineage>
        <taxon>Eukaryota</taxon>
        <taxon>Metazoa</taxon>
        <taxon>Ecdysozoa</taxon>
        <taxon>Nematoda</taxon>
        <taxon>Chromadorea</taxon>
        <taxon>Rhabditida</taxon>
        <taxon>Rhabditina</taxon>
        <taxon>Rhabditomorpha</taxon>
        <taxon>Rhabditoidea</taxon>
        <taxon>Rhabditidae</taxon>
        <taxon>Peloderinae</taxon>
        <taxon>Caenorhabditis</taxon>
    </lineage>
</organism>
<dbReference type="SMART" id="SM00558">
    <property type="entry name" value="JmjC"/>
    <property type="match status" value="1"/>
</dbReference>
<evidence type="ECO:0000259" key="5">
    <source>
        <dbReference type="PROSITE" id="PS51184"/>
    </source>
</evidence>
<proteinExistence type="inferred from homology"/>
<dbReference type="HOGENOM" id="CLU_012178_0_0_1"/>
<evidence type="ECO:0000256" key="4">
    <source>
        <dbReference type="SAM" id="MobiDB-lite"/>
    </source>
</evidence>
<evidence type="ECO:0000256" key="3">
    <source>
        <dbReference type="ARBA" id="ARBA00034483"/>
    </source>
</evidence>
<accession>A8Y4T7</accession>
<dbReference type="PANTHER" id="PTHR14017:SF14">
    <property type="entry name" value="JMJC DOMAIN-CONTAINING PROTEIN"/>
    <property type="match status" value="1"/>
</dbReference>
<dbReference type="AlphaFoldDB" id="A8Y4T7"/>
<dbReference type="FunCoup" id="A8Y4T7">
    <property type="interactions" value="2"/>
</dbReference>
<dbReference type="GeneID" id="8578397"/>
<keyword evidence="7" id="KW-1185">Reference proteome</keyword>
<dbReference type="GO" id="GO:0044666">
    <property type="term" value="C:MLL3/4 complex"/>
    <property type="evidence" value="ECO:0000318"/>
    <property type="project" value="GO_Central"/>
</dbReference>
<dbReference type="InParanoid" id="A8Y4T7"/>
<dbReference type="KEGG" id="cbr:CBG_23054"/>
<dbReference type="InterPro" id="IPR003347">
    <property type="entry name" value="JmjC_dom"/>
</dbReference>
<feature type="domain" description="JmjC" evidence="5">
    <location>
        <begin position="508"/>
        <end position="678"/>
    </location>
</feature>
<dbReference type="Gene3D" id="2.60.120.650">
    <property type="entry name" value="Cupin"/>
    <property type="match status" value="1"/>
</dbReference>
<dbReference type="GO" id="GO:0031490">
    <property type="term" value="F:chromatin DNA binding"/>
    <property type="evidence" value="ECO:0000318"/>
    <property type="project" value="GO_Central"/>
</dbReference>
<sequence length="873" mass="99359">MKTEMYSRLSSLPFLSLSSLDQRQANTAQIGNKRLCLPRRPISTRREVFEFRCPLNRFLLGTVTGFIRLISSISIKAKPIMSSQVNNSNQLVGDSSDVPDDTSSDATTSSNNSPDVQPSTPSDTTASEAVFPKRRYPKRTNGNADSLMEAKKAKKTAPAKQAYKKRECLELTPWKIQLFSSEWLAGVCLRSVHDQSQNRQMSEEAKEVIEGILRKVEDKNCYSYVLPIETSLPESDSFRGMGPVMKKYLLAEPLKAPSKKPNVAPSMRMNYTGHPYLNPETATSAQIVRLVLSGIPVYEEFIHKNNKFLPEGDTDLVQKEIDFFVNHAGHPQELSDNGYLPVAIYKVKDNSAEEMEKAKTLACTTSMCMFQNLTNVIGFDDAEFTVDKMNEIAPEYEIEVLRMIPQPPTHNFITQSKVGSRKSNQWDVQNFRHLIRIKEYAEYHNKMISDSKSAYELILEHPEETESILQNLQDKLKASSLPHVGFEVHKHATVIAFGTNIDLDDEEKFPKQAENVAKFPDFLAPHTSTNILNYAQESIKGLNKPQLYLKTPGSRTDPHSENSGLGSVNHNLGPDPCLWYGVPFEYAGAFQSLMTKRLKLNHVNKLDVYAHSYWGIESDCILEGIPLQKCIQKAGDTVFVGIGTFHWVQSIGFATNLSWNIGHENAKQLSAALIMHDNYAAAKQWTLMGIETILWNMVFQKIEVEHEMKKYMRSALMRSLAKAERELQLVEKKNMNVEGPPAPEGVQVVERCMLCLDCLFNFIPWTTRREMKTTSTIKIKRKYKKKYEESDEDSDEEYEDEELMEQEEGEKSKEENEEQMKEEKDSLEEDDENAERPICFQCIIDNKLFGEITSVSQRYEMSELEAAFDGFKM</sequence>
<evidence type="ECO:0000256" key="1">
    <source>
        <dbReference type="ARBA" id="ARBA00004123"/>
    </source>
</evidence>
<reference evidence="6 7" key="2">
    <citation type="journal article" date="2011" name="PLoS Genet.">
        <title>Caenorhabditis briggsae recombinant inbred line genotypes reveal inter-strain incompatibility and the evolution of recombination.</title>
        <authorList>
            <person name="Ross J.A."/>
            <person name="Koboldt D.C."/>
            <person name="Staisch J.E."/>
            <person name="Chamberlin H.M."/>
            <person name="Gupta B.P."/>
            <person name="Miller R.D."/>
            <person name="Baird S.E."/>
            <person name="Haag E.S."/>
        </authorList>
    </citation>
    <scope>NUCLEOTIDE SEQUENCE [LARGE SCALE GENOMIC DNA]</scope>
    <source>
        <strain evidence="6 7">AF16</strain>
    </source>
</reference>
<dbReference type="RefSeq" id="XP_002636402.1">
    <property type="nucleotide sequence ID" value="XM_002636356.1"/>
</dbReference>
<dbReference type="GO" id="GO:0071558">
    <property type="term" value="F:histone H3K27me2/H3K27me3 demethylase activity"/>
    <property type="evidence" value="ECO:0000318"/>
    <property type="project" value="GO_Central"/>
</dbReference>
<dbReference type="InterPro" id="IPR051630">
    <property type="entry name" value="Corepressor-Demethylase"/>
</dbReference>
<dbReference type="FunFam" id="2.60.120.650:FF:000083">
    <property type="entry name" value="Protein CBG17151"/>
    <property type="match status" value="1"/>
</dbReference>
<dbReference type="Pfam" id="PF02373">
    <property type="entry name" value="JmjC"/>
    <property type="match status" value="1"/>
</dbReference>
<feature type="compositionally biased region" description="Acidic residues" evidence="4">
    <location>
        <begin position="789"/>
        <end position="808"/>
    </location>
</feature>
<dbReference type="STRING" id="6238.A8Y4T7"/>